<organism evidence="1 2">
    <name type="scientific">Lentilactobacillus diolivorans</name>
    <dbReference type="NCBI Taxonomy" id="179838"/>
    <lineage>
        <taxon>Bacteria</taxon>
        <taxon>Bacillati</taxon>
        <taxon>Bacillota</taxon>
        <taxon>Bacilli</taxon>
        <taxon>Lactobacillales</taxon>
        <taxon>Lactobacillaceae</taxon>
        <taxon>Lentilactobacillus</taxon>
    </lineage>
</organism>
<dbReference type="Proteomes" id="UP000321409">
    <property type="component" value="Unassembled WGS sequence"/>
</dbReference>
<evidence type="ECO:0000313" key="2">
    <source>
        <dbReference type="Proteomes" id="UP000321409"/>
    </source>
</evidence>
<accession>A0ABQ0XGB8</accession>
<reference evidence="1 2" key="1">
    <citation type="submission" date="2019-07" db="EMBL/GenBank/DDBJ databases">
        <title>Whole genome shotgun sequence of Lactobacillus diolivorans NBRC 107869.</title>
        <authorList>
            <person name="Hosoyama A."/>
            <person name="Uohara A."/>
            <person name="Ohji S."/>
            <person name="Ichikawa N."/>
        </authorList>
    </citation>
    <scope>NUCLEOTIDE SEQUENCE [LARGE SCALE GENOMIC DNA]</scope>
    <source>
        <strain evidence="1 2">NBRC 107869</strain>
    </source>
</reference>
<keyword evidence="2" id="KW-1185">Reference proteome</keyword>
<evidence type="ECO:0000313" key="1">
    <source>
        <dbReference type="EMBL" id="GEP23259.1"/>
    </source>
</evidence>
<name>A0ABQ0XGB8_9LACO</name>
<comment type="caution">
    <text evidence="1">The sequence shown here is derived from an EMBL/GenBank/DDBJ whole genome shotgun (WGS) entry which is preliminary data.</text>
</comment>
<protein>
    <submittedName>
        <fullName evidence="1">Uncharacterized protein</fullName>
    </submittedName>
</protein>
<dbReference type="RefSeq" id="WP_057864456.1">
    <property type="nucleotide sequence ID" value="NZ_BKAB01000010.1"/>
</dbReference>
<proteinExistence type="predicted"/>
<gene>
    <name evidence="1" type="ORF">LDI01_08520</name>
</gene>
<sequence length="93" mass="10744">MDLRDLMLQLQMAFIDYNQVAKKQDKDVYYIEDLNGIATIYTSSSKLYFEVPHDLPRLMKHLKANAQSNECTMGTLSDLEKLEKRFVAGQSSH</sequence>
<dbReference type="EMBL" id="BKAB01000010">
    <property type="protein sequence ID" value="GEP23259.1"/>
    <property type="molecule type" value="Genomic_DNA"/>
</dbReference>